<dbReference type="RefSeq" id="WP_346060626.1">
    <property type="nucleotide sequence ID" value="NZ_BAAADR010000001.1"/>
</dbReference>
<evidence type="ECO:0000313" key="2">
    <source>
        <dbReference type="Proteomes" id="UP001596411"/>
    </source>
</evidence>
<accession>A0ABW2F053</accession>
<dbReference type="Proteomes" id="UP001596411">
    <property type="component" value="Unassembled WGS sequence"/>
</dbReference>
<name>A0ABW2F053_9GAMM</name>
<comment type="caution">
    <text evidence="1">The sequence shown here is derived from an EMBL/GenBank/DDBJ whole genome shotgun (WGS) entry which is preliminary data.</text>
</comment>
<keyword evidence="2" id="KW-1185">Reference proteome</keyword>
<evidence type="ECO:0000313" key="1">
    <source>
        <dbReference type="EMBL" id="MFC7090368.1"/>
    </source>
</evidence>
<protein>
    <submittedName>
        <fullName evidence="1">Uncharacterized protein</fullName>
    </submittedName>
</protein>
<gene>
    <name evidence="1" type="ORF">ACFQH5_12500</name>
</gene>
<proteinExistence type="predicted"/>
<dbReference type="EMBL" id="JBHSZP010000026">
    <property type="protein sequence ID" value="MFC7090368.1"/>
    <property type="molecule type" value="Genomic_DNA"/>
</dbReference>
<organism evidence="1 2">
    <name type="scientific">Halomonas salifodinae</name>
    <dbReference type="NCBI Taxonomy" id="438745"/>
    <lineage>
        <taxon>Bacteria</taxon>
        <taxon>Pseudomonadati</taxon>
        <taxon>Pseudomonadota</taxon>
        <taxon>Gammaproteobacteria</taxon>
        <taxon>Oceanospirillales</taxon>
        <taxon>Halomonadaceae</taxon>
        <taxon>Halomonas</taxon>
    </lineage>
</organism>
<sequence>MSDTAVLEIVELADGEIVLRSAEGEGEPLVRIRFSEEAAELLRRARFEVAQEMIDHALSRSHLVEGDEEEVQALPATLH</sequence>
<reference evidence="2" key="1">
    <citation type="journal article" date="2019" name="Int. J. Syst. Evol. Microbiol.">
        <title>The Global Catalogue of Microorganisms (GCM) 10K type strain sequencing project: providing services to taxonomists for standard genome sequencing and annotation.</title>
        <authorList>
            <consortium name="The Broad Institute Genomics Platform"/>
            <consortium name="The Broad Institute Genome Sequencing Center for Infectious Disease"/>
            <person name="Wu L."/>
            <person name="Ma J."/>
        </authorList>
    </citation>
    <scope>NUCLEOTIDE SEQUENCE [LARGE SCALE GENOMIC DNA]</scope>
    <source>
        <strain evidence="2">CGMCC 1.13666</strain>
    </source>
</reference>